<feature type="repeat" description="WD" evidence="4">
    <location>
        <begin position="1057"/>
        <end position="1090"/>
    </location>
</feature>
<feature type="region of interest" description="Disordered" evidence="5">
    <location>
        <begin position="1098"/>
        <end position="1125"/>
    </location>
</feature>
<feature type="repeat" description="WD" evidence="4">
    <location>
        <begin position="401"/>
        <end position="434"/>
    </location>
</feature>
<gene>
    <name evidence="8" type="ORF">P5673_024749</name>
</gene>
<feature type="domain" description="EML-like first beta-propeller" evidence="6">
    <location>
        <begin position="1224"/>
        <end position="1407"/>
    </location>
</feature>
<organism evidence="8 9">
    <name type="scientific">Acropora cervicornis</name>
    <name type="common">Staghorn coral</name>
    <dbReference type="NCBI Taxonomy" id="6130"/>
    <lineage>
        <taxon>Eukaryota</taxon>
        <taxon>Metazoa</taxon>
        <taxon>Cnidaria</taxon>
        <taxon>Anthozoa</taxon>
        <taxon>Hexacorallia</taxon>
        <taxon>Scleractinia</taxon>
        <taxon>Astrocoeniina</taxon>
        <taxon>Acroporidae</taxon>
        <taxon>Acropora</taxon>
    </lineage>
</organism>
<feature type="domain" description="EML-like first beta-propeller" evidence="6">
    <location>
        <begin position="53"/>
        <end position="304"/>
    </location>
</feature>
<dbReference type="Proteomes" id="UP001249851">
    <property type="component" value="Unassembled WGS sequence"/>
</dbReference>
<dbReference type="InterPro" id="IPR050630">
    <property type="entry name" value="WD_repeat_EMAP"/>
</dbReference>
<dbReference type="InterPro" id="IPR011047">
    <property type="entry name" value="Quinoprotein_ADH-like_sf"/>
</dbReference>
<feature type="compositionally biased region" description="Acidic residues" evidence="5">
    <location>
        <begin position="586"/>
        <end position="604"/>
    </location>
</feature>
<dbReference type="SUPFAM" id="SSF50998">
    <property type="entry name" value="Quinoprotein alcohol dehydrogenase-like"/>
    <property type="match status" value="1"/>
</dbReference>
<accession>A0AAD9UXQ9</accession>
<feature type="repeat" description="WD" evidence="4">
    <location>
        <begin position="1486"/>
        <end position="1514"/>
    </location>
</feature>
<proteinExistence type="inferred from homology"/>
<protein>
    <submittedName>
        <fullName evidence="8">Echinoderm microtubule-associated protein-like 6</fullName>
    </submittedName>
</protein>
<feature type="compositionally biased region" description="Basic and acidic residues" evidence="5">
    <location>
        <begin position="1150"/>
        <end position="1169"/>
    </location>
</feature>
<feature type="region of interest" description="Disordered" evidence="5">
    <location>
        <begin position="570"/>
        <end position="604"/>
    </location>
</feature>
<feature type="domain" description="EML-like second beta-propeller" evidence="7">
    <location>
        <begin position="965"/>
        <end position="1090"/>
    </location>
</feature>
<dbReference type="GO" id="GO:0008017">
    <property type="term" value="F:microtubule binding"/>
    <property type="evidence" value="ECO:0007669"/>
    <property type="project" value="TreeGrafter"/>
</dbReference>
<feature type="region of interest" description="Disordered" evidence="5">
    <location>
        <begin position="1143"/>
        <end position="1177"/>
    </location>
</feature>
<dbReference type="SUPFAM" id="SSF50978">
    <property type="entry name" value="WD40 repeat-like"/>
    <property type="match status" value="4"/>
</dbReference>
<dbReference type="FunFam" id="2.130.10.10:FF:000044">
    <property type="entry name" value="echinoderm microtubule-associated protein-like 6 isoform X1"/>
    <property type="match status" value="1"/>
</dbReference>
<reference evidence="8" key="1">
    <citation type="journal article" date="2023" name="G3 (Bethesda)">
        <title>Whole genome assembly and annotation of the endangered Caribbean coral Acropora cervicornis.</title>
        <authorList>
            <person name="Selwyn J.D."/>
            <person name="Vollmer S.V."/>
        </authorList>
    </citation>
    <scope>NUCLEOTIDE SEQUENCE</scope>
    <source>
        <strain evidence="8">K2</strain>
    </source>
</reference>
<dbReference type="InterPro" id="IPR055442">
    <property type="entry name" value="Beta-prop_EML-like_2nd"/>
</dbReference>
<keyword evidence="3" id="KW-0677">Repeat</keyword>
<feature type="repeat" description="WD" evidence="4">
    <location>
        <begin position="327"/>
        <end position="359"/>
    </location>
</feature>
<evidence type="ECO:0000256" key="2">
    <source>
        <dbReference type="ARBA" id="ARBA00022574"/>
    </source>
</evidence>
<evidence type="ECO:0000256" key="5">
    <source>
        <dbReference type="SAM" id="MobiDB-lite"/>
    </source>
</evidence>
<dbReference type="Pfam" id="PF23414">
    <property type="entry name" value="Beta-prop_EML_2"/>
    <property type="match status" value="4"/>
</dbReference>
<evidence type="ECO:0000313" key="8">
    <source>
        <dbReference type="EMBL" id="KAK2553771.1"/>
    </source>
</evidence>
<dbReference type="Pfam" id="PF03451">
    <property type="entry name" value="HELP"/>
    <property type="match status" value="3"/>
</dbReference>
<evidence type="ECO:0000256" key="3">
    <source>
        <dbReference type="ARBA" id="ARBA00022737"/>
    </source>
</evidence>
<feature type="region of interest" description="Disordered" evidence="5">
    <location>
        <begin position="629"/>
        <end position="648"/>
    </location>
</feature>
<keyword evidence="2 4" id="KW-0853">WD repeat</keyword>
<dbReference type="Gene3D" id="2.130.10.10">
    <property type="entry name" value="YVTN repeat-like/Quinoprotein amine dehydrogenase"/>
    <property type="match status" value="9"/>
</dbReference>
<dbReference type="Pfam" id="PF23409">
    <property type="entry name" value="Beta-prop_EML"/>
    <property type="match status" value="2"/>
</dbReference>
<dbReference type="Pfam" id="PF00400">
    <property type="entry name" value="WD40"/>
    <property type="match status" value="1"/>
</dbReference>
<feature type="compositionally biased region" description="Acidic residues" evidence="5">
    <location>
        <begin position="1103"/>
        <end position="1122"/>
    </location>
</feature>
<evidence type="ECO:0000259" key="6">
    <source>
        <dbReference type="Pfam" id="PF23409"/>
    </source>
</evidence>
<feature type="repeat" description="WD" evidence="4">
    <location>
        <begin position="233"/>
        <end position="263"/>
    </location>
</feature>
<dbReference type="InterPro" id="IPR015943">
    <property type="entry name" value="WD40/YVTN_repeat-like_dom_sf"/>
</dbReference>
<comment type="caution">
    <text evidence="8">The sequence shown here is derived from an EMBL/GenBank/DDBJ whole genome shotgun (WGS) entry which is preliminary data.</text>
</comment>
<dbReference type="PANTHER" id="PTHR13720:SF33">
    <property type="entry name" value="HELP DOMAIN-CONTAINING PROTEIN"/>
    <property type="match status" value="1"/>
</dbReference>
<dbReference type="InterPro" id="IPR001680">
    <property type="entry name" value="WD40_rpt"/>
</dbReference>
<dbReference type="InterPro" id="IPR005108">
    <property type="entry name" value="HELP"/>
</dbReference>
<dbReference type="FunFam" id="2.130.10.10:FF:000040">
    <property type="entry name" value="echinoderm microtubule-associated protein-like 6 isoform X1"/>
    <property type="match status" value="1"/>
</dbReference>
<feature type="domain" description="EML-like second beta-propeller" evidence="7">
    <location>
        <begin position="1480"/>
        <end position="1565"/>
    </location>
</feature>
<dbReference type="InterPro" id="IPR036322">
    <property type="entry name" value="WD40_repeat_dom_sf"/>
</dbReference>
<name>A0AAD9UXQ9_ACRCE</name>
<reference evidence="8" key="2">
    <citation type="journal article" date="2023" name="Science">
        <title>Genomic signatures of disease resistance in endangered staghorn corals.</title>
        <authorList>
            <person name="Vollmer S.V."/>
            <person name="Selwyn J.D."/>
            <person name="Despard B.A."/>
            <person name="Roesel C.L."/>
        </authorList>
    </citation>
    <scope>NUCLEOTIDE SEQUENCE</scope>
    <source>
        <tissue evidence="8">Whole Organism</tissue>
    </source>
</reference>
<dbReference type="PROSITE" id="PS50294">
    <property type="entry name" value="WD_REPEATS_REGION"/>
    <property type="match status" value="2"/>
</dbReference>
<dbReference type="PROSITE" id="PS50082">
    <property type="entry name" value="WD_REPEATS_2"/>
    <property type="match status" value="5"/>
</dbReference>
<evidence type="ECO:0000313" key="9">
    <source>
        <dbReference type="Proteomes" id="UP001249851"/>
    </source>
</evidence>
<sequence length="1717" mass="190103">MTDRTAPTSSLKLEWVYGYRGHQCRNNLFYTSAKDIVYFVAGVGVVYNTKENSQRFFLGHNDDIISLAIHPEKQMVATGQVGKDPYICIWETRNCQTVSIMKDTHQRGVTCLAFNNAGTLLVSVGLEDYHLIAVWDWKKGKVLASVRGHNDRIFDIQFNPYQENSLVSCGVKHIKFWTLCGNALNPKKGVFGKAGEIQTNLCLAFGTNDVTYSGTLSGEIYKWKGHNLAGSIPNAHTAAIFTMHGNDDGFATGSKDGTVILWDKDFKPITKLDIINTPIGLSVRSTFWSGEKILVGTNAGEIFEVLATEKDKPRTIVQGHAEGELWALAVHPRKPMFATGSDDRSVRLWSMSDMTLLARTDLEQKARSVGFSPDGSHLAVGLGDGSFMVLKARDLSEVNHIKDRKEVIHELKYSPDGQHLAVGSNDNFVDIYSVAQRYKKVGECRGSSSFITHLDWSMDSKYLQTNSGASERLFFKMPINGIWEKYTDTNDVNACDACFQNEVLVTGDDFGLVKLFRFPCLRKGAKFRKYVGHSAHVTNVRFSHDMMRVISVGGGDHAIFQWRYLPEGSHGDDSDEADGGAYLESNSDESDSEASDVDELDSDIENERQIDYGRTLYREDLPALKERMKLSKGEQEKEEDRVPRQKPPSQGLKLEFVFGYRGYDCRNNLFYTQSGEIVYHVAALGIVYDRQQHKQRFYNAHTDDVGRDPAIHVWDAVKMETLAILKGKHERGWDPHNADRLVTAGIKHIKFWTQTGGGFTSKRGTFGDAGRNETMMCATYGKVPDLLYSGGASGKVYVWKGNMLQNAVQAHEGPVFAMQGFVTGGKDGLVALWDENFSRCLKNYKVTRTSLSPGPPLSILLEDAPAIRAITLGQGKILVGTKNGEIMEVDKSGPVTVLVQGHLEGELWGLASHPSDDVCATVSDDMTVRVWGLADHRMKNVRKLQKPARSIAFSPDGRALAIGFKDGKLLQTNSGAKERLFFEAPRGTRQALGTNKAKEIEWFTWTGVLGENCTGIWPPHSDITDVNTVDLTRDKTVLATGDDFGFVKGKNAKFKKYVGHSAHVTNVRWTKDDTRLISVGGADTSVMVWSHARAQAQGLDVDVGGDSDDSDTDSEEEGGYDSDVEREKNLTYEDKIYANPLRTTKGVKPHLREKQDDGEHRQSDRQRETGKKRRNQPIQELTLDFIHGYRGFDTRNNLHYLPEGDIVYHAAGAGIVLSTANGVQSFYLEHTDDIICLTVNQHPKFKNIVATGQIGAEPCVHVWDAASKETLSVIQGFHTKGVCALSFSCNGKLLVTVGIDAGHSIAVWKWAEGSKLASSLGHTERIFVAEFRPDSDSQFVTCGVKHVKFWTVAGGQLVGKRGVINTPQREGEDSQLRMQTMLSVAFGAEKLTFTGAMNGEVFVWQSHKLIRVEGVAIKLWDQEMKRSRSLSLGPGAGIVRSICRGKGKILVGTKDSEIIEITEKTASSRTLVRGHTEGEIWGLACHPDREVFVTASDDQTVRLWDVASKTMLKMASLGVAARSAAFSPDGELLAVGLKNGAFVVLKAPDLTIVAQKRDRHKAIQDNLPVRSLKVSTGAYERLVFTVPDGNPLKDRKEINRITWDSWTSVLGNEVIGVWPRNADKADVNCANLSSSGLSLATGDDFGFVKLFEFPVTEKFAPFKRYVGHSAHVTNVRFTSDDRYLISAGVFLCGNVTEDLIRLQLTRSRGFNLEIDAN</sequence>
<dbReference type="SMART" id="SM00320">
    <property type="entry name" value="WD40"/>
    <property type="match status" value="21"/>
</dbReference>
<evidence type="ECO:0000256" key="1">
    <source>
        <dbReference type="ARBA" id="ARBA00006489"/>
    </source>
</evidence>
<feature type="domain" description="EML-like second beta-propeller" evidence="7">
    <location>
        <begin position="1571"/>
        <end position="1688"/>
    </location>
</feature>
<keyword evidence="9" id="KW-1185">Reference proteome</keyword>
<evidence type="ECO:0000256" key="4">
    <source>
        <dbReference type="PROSITE-ProRule" id="PRU00221"/>
    </source>
</evidence>
<feature type="compositionally biased region" description="Basic and acidic residues" evidence="5">
    <location>
        <begin position="629"/>
        <end position="643"/>
    </location>
</feature>
<dbReference type="InterPro" id="IPR055439">
    <property type="entry name" value="Beta-prop_EML_1st"/>
</dbReference>
<dbReference type="PANTHER" id="PTHR13720">
    <property type="entry name" value="WD-40 REPEAT PROTEIN"/>
    <property type="match status" value="1"/>
</dbReference>
<evidence type="ECO:0000259" key="7">
    <source>
        <dbReference type="Pfam" id="PF23414"/>
    </source>
</evidence>
<dbReference type="EMBL" id="JARQWQ010000074">
    <property type="protein sequence ID" value="KAK2553771.1"/>
    <property type="molecule type" value="Genomic_DNA"/>
</dbReference>
<feature type="domain" description="EML-like second beta-propeller" evidence="7">
    <location>
        <begin position="325"/>
        <end position="478"/>
    </location>
</feature>
<comment type="similarity">
    <text evidence="1">Belongs to the WD repeat EMAP family.</text>
</comment>